<evidence type="ECO:0000313" key="3">
    <source>
        <dbReference type="Proteomes" id="UP000583387"/>
    </source>
</evidence>
<keyword evidence="1" id="KW-1133">Transmembrane helix</keyword>
<evidence type="ECO:0000313" key="2">
    <source>
        <dbReference type="EMBL" id="CAD5109548.1"/>
    </source>
</evidence>
<proteinExistence type="predicted"/>
<dbReference type="AlphaFoldDB" id="A0A7U7EQY5"/>
<name>A0A7U7EQY5_9GAMM</name>
<keyword evidence="3" id="KW-1185">Reference proteome</keyword>
<feature type="transmembrane region" description="Helical" evidence="1">
    <location>
        <begin position="45"/>
        <end position="66"/>
    </location>
</feature>
<keyword evidence="1" id="KW-0472">Membrane</keyword>
<protein>
    <submittedName>
        <fullName evidence="2">Uncharacterized protein</fullName>
    </submittedName>
</protein>
<dbReference type="RefSeq" id="WP_187672860.1">
    <property type="nucleotide sequence ID" value="NZ_CAJFCI010000076.1"/>
</dbReference>
<organism evidence="2 3">
    <name type="scientific">Zestomonas carbonaria</name>
    <dbReference type="NCBI Taxonomy" id="2762745"/>
    <lineage>
        <taxon>Bacteria</taxon>
        <taxon>Pseudomonadati</taxon>
        <taxon>Pseudomonadota</taxon>
        <taxon>Gammaproteobacteria</taxon>
        <taxon>Pseudomonadales</taxon>
        <taxon>Pseudomonadaceae</taxon>
        <taxon>Zestomonas</taxon>
    </lineage>
</organism>
<dbReference type="EMBL" id="CAJFCI010000076">
    <property type="protein sequence ID" value="CAD5109548.1"/>
    <property type="molecule type" value="Genomic_DNA"/>
</dbReference>
<dbReference type="Proteomes" id="UP000583387">
    <property type="component" value="Unassembled WGS sequence"/>
</dbReference>
<comment type="caution">
    <text evidence="2">The sequence shown here is derived from an EMBL/GenBank/DDBJ whole genome shotgun (WGS) entry which is preliminary data.</text>
</comment>
<evidence type="ECO:0000256" key="1">
    <source>
        <dbReference type="SAM" id="Phobius"/>
    </source>
</evidence>
<keyword evidence="1" id="KW-0812">Transmembrane</keyword>
<accession>A0A7U7EQY5</accession>
<sequence>MENDPGLERAEEASGNASREEKRASVGFWLKAGKSFIELLGKHPFATGLLALLSIVGFAFSIYQYIDAKNDSRVASEQAARIEKKIEVAGGGVSSDYVPRIRAVLSSECKSIVPKMGRLVEEQQEIRRADWEFNSYALPKMSASILKQVSENPALLGADDPDIGEVVRVAGAIDYDHVFSLRRATGTINKHEIADYILNLHYLCDWAGVDLGQRQLFLQQ</sequence>
<reference evidence="2 3" key="1">
    <citation type="submission" date="2020-08" db="EMBL/GenBank/DDBJ databases">
        <authorList>
            <person name="Criscuolo A."/>
        </authorList>
    </citation>
    <scope>NUCLEOTIDE SEQUENCE [LARGE SCALE GENOMIC DNA]</scope>
    <source>
        <strain evidence="2">CIP111764</strain>
    </source>
</reference>
<gene>
    <name evidence="2" type="ORF">PSEWESI4_03853</name>
</gene>